<dbReference type="GO" id="GO:0048034">
    <property type="term" value="P:heme O biosynthetic process"/>
    <property type="evidence" value="ECO:0007669"/>
    <property type="project" value="UniProtKB-UniRule"/>
</dbReference>
<evidence type="ECO:0000256" key="15">
    <source>
        <dbReference type="HAMAP-Rule" id="MF_00154"/>
    </source>
</evidence>
<feature type="transmembrane region" description="Helical" evidence="15">
    <location>
        <begin position="204"/>
        <end position="225"/>
    </location>
</feature>
<dbReference type="Gene3D" id="1.10.357.140">
    <property type="entry name" value="UbiA prenyltransferase"/>
    <property type="match status" value="1"/>
</dbReference>
<evidence type="ECO:0000256" key="14">
    <source>
        <dbReference type="ARBA" id="ARBA00047690"/>
    </source>
</evidence>
<feature type="transmembrane region" description="Helical" evidence="15">
    <location>
        <begin position="123"/>
        <end position="144"/>
    </location>
</feature>
<feature type="transmembrane region" description="Helical" evidence="15">
    <location>
        <begin position="53"/>
        <end position="72"/>
    </location>
</feature>
<feature type="transmembrane region" description="Helical" evidence="15">
    <location>
        <begin position="273"/>
        <end position="294"/>
    </location>
</feature>
<keyword evidence="5" id="KW-0997">Cell inner membrane</keyword>
<dbReference type="OrthoDB" id="9814417at2"/>
<accession>A0A562ZQC7</accession>
<comment type="miscellaneous">
    <text evidence="15">Carbon 2 of the heme B porphyrin ring is defined according to the Fischer nomenclature.</text>
</comment>
<comment type="caution">
    <text evidence="17">The sequence shown here is derived from an EMBL/GenBank/DDBJ whole genome shotgun (WGS) entry which is preliminary data.</text>
</comment>
<evidence type="ECO:0000256" key="12">
    <source>
        <dbReference type="ARBA" id="ARBA00040810"/>
    </source>
</evidence>
<dbReference type="HAMAP" id="MF_00154">
    <property type="entry name" value="CyoE_CtaB"/>
    <property type="match status" value="1"/>
</dbReference>
<protein>
    <recommendedName>
        <fullName evidence="12 15">Protoheme IX farnesyltransferase</fullName>
        <ecNumber evidence="3 15">2.5.1.141</ecNumber>
    </recommendedName>
    <alternativeName>
        <fullName evidence="13 15">Heme B farnesyltransferase</fullName>
    </alternativeName>
    <alternativeName>
        <fullName evidence="11 15">Heme O synthase</fullName>
    </alternativeName>
</protein>
<keyword evidence="10 15" id="KW-0472">Membrane</keyword>
<organism evidence="17 18">
    <name type="scientific">Caenimonas sedimenti</name>
    <dbReference type="NCBI Taxonomy" id="2596921"/>
    <lineage>
        <taxon>Bacteria</taxon>
        <taxon>Pseudomonadati</taxon>
        <taxon>Pseudomonadota</taxon>
        <taxon>Betaproteobacteria</taxon>
        <taxon>Burkholderiales</taxon>
        <taxon>Comamonadaceae</taxon>
        <taxon>Caenimonas</taxon>
    </lineage>
</organism>
<evidence type="ECO:0000256" key="13">
    <source>
        <dbReference type="ARBA" id="ARBA00042475"/>
    </source>
</evidence>
<dbReference type="Proteomes" id="UP000318199">
    <property type="component" value="Unassembled WGS sequence"/>
</dbReference>
<evidence type="ECO:0000256" key="3">
    <source>
        <dbReference type="ARBA" id="ARBA00012292"/>
    </source>
</evidence>
<dbReference type="EMBL" id="VOBQ01000012">
    <property type="protein sequence ID" value="TWO70374.1"/>
    <property type="molecule type" value="Genomic_DNA"/>
</dbReference>
<keyword evidence="6 15" id="KW-0808">Transferase</keyword>
<dbReference type="CDD" id="cd13957">
    <property type="entry name" value="PT_UbiA_Cox10"/>
    <property type="match status" value="1"/>
</dbReference>
<comment type="similarity">
    <text evidence="15">Belongs to the UbiA prenyltransferase family. Protoheme IX farnesyltransferase subfamily.</text>
</comment>
<evidence type="ECO:0000313" key="18">
    <source>
        <dbReference type="Proteomes" id="UP000318199"/>
    </source>
</evidence>
<proteinExistence type="inferred from homology"/>
<evidence type="ECO:0000256" key="11">
    <source>
        <dbReference type="ARBA" id="ARBA00030253"/>
    </source>
</evidence>
<dbReference type="EC" id="2.5.1.141" evidence="3 15"/>
<dbReference type="PANTHER" id="PTHR43448">
    <property type="entry name" value="PROTOHEME IX FARNESYLTRANSFERASE, MITOCHONDRIAL"/>
    <property type="match status" value="1"/>
</dbReference>
<dbReference type="Pfam" id="PF01040">
    <property type="entry name" value="UbiA"/>
    <property type="match status" value="1"/>
</dbReference>
<dbReference type="InterPro" id="IPR000537">
    <property type="entry name" value="UbiA_prenyltransferase"/>
</dbReference>
<sequence>MQPRFARASGCAGARSPHEPPGRPKANPAARSAKGRPVTATLRQFYALTKPRVVQLIVFCALIGMVLAVPGLPGRGEIARAAIACFGIWLVAGAAAAFNCLVEKGIDAKMRRTAWRPTAKGELSDLQALVFSAALCSLGSWILYAWVNPLTMWLTLATFIGYAVIYTVILKPLTPQNIVIGGASGAMPPVLGWAAMTGTVGPEALILFLIIFLWTPPHFWALALYRVEDYRKSGLPMLPVTHGNEFTRLQILLYTLVLFAACLMPFAYGMSSWLYLAAAVVLSAGFTWYSFRLWREYSDALARETFRFSLIHLSALFAALLIDHYLL</sequence>
<comment type="function">
    <text evidence="15">Converts heme B (protoheme IX) to heme O by substitution of the vinyl group on carbon 2 of heme B porphyrin ring with a hydroxyethyl farnesyl side group.</text>
</comment>
<dbReference type="PANTHER" id="PTHR43448:SF7">
    <property type="entry name" value="4-HYDROXYBENZOATE SOLANESYLTRANSFERASE"/>
    <property type="match status" value="1"/>
</dbReference>
<comment type="catalytic activity">
    <reaction evidence="14 15">
        <text>heme b + (2E,6E)-farnesyl diphosphate + H2O = Fe(II)-heme o + diphosphate</text>
        <dbReference type="Rhea" id="RHEA:28070"/>
        <dbReference type="ChEBI" id="CHEBI:15377"/>
        <dbReference type="ChEBI" id="CHEBI:33019"/>
        <dbReference type="ChEBI" id="CHEBI:60344"/>
        <dbReference type="ChEBI" id="CHEBI:60530"/>
        <dbReference type="ChEBI" id="CHEBI:175763"/>
        <dbReference type="EC" id="2.5.1.141"/>
    </reaction>
</comment>
<keyword evidence="4 15" id="KW-1003">Cell membrane</keyword>
<dbReference type="InterPro" id="IPR044878">
    <property type="entry name" value="UbiA_sf"/>
</dbReference>
<keyword evidence="8 15" id="KW-1133">Transmembrane helix</keyword>
<keyword evidence="7 15" id="KW-0812">Transmembrane</keyword>
<evidence type="ECO:0000256" key="9">
    <source>
        <dbReference type="ARBA" id="ARBA00023133"/>
    </source>
</evidence>
<keyword evidence="9 15" id="KW-0350">Heme biosynthesis</keyword>
<feature type="transmembrane region" description="Helical" evidence="15">
    <location>
        <begin position="306"/>
        <end position="326"/>
    </location>
</feature>
<evidence type="ECO:0000313" key="17">
    <source>
        <dbReference type="EMBL" id="TWO70374.1"/>
    </source>
</evidence>
<feature type="region of interest" description="Disordered" evidence="16">
    <location>
        <begin position="1"/>
        <end position="35"/>
    </location>
</feature>
<evidence type="ECO:0000256" key="6">
    <source>
        <dbReference type="ARBA" id="ARBA00022679"/>
    </source>
</evidence>
<dbReference type="PROSITE" id="PS00943">
    <property type="entry name" value="UBIA"/>
    <property type="match status" value="1"/>
</dbReference>
<feature type="transmembrane region" description="Helical" evidence="15">
    <location>
        <begin position="78"/>
        <end position="102"/>
    </location>
</feature>
<evidence type="ECO:0000256" key="7">
    <source>
        <dbReference type="ARBA" id="ARBA00022692"/>
    </source>
</evidence>
<dbReference type="InterPro" id="IPR006369">
    <property type="entry name" value="Protohaem_IX_farnesylTrfase"/>
</dbReference>
<evidence type="ECO:0000256" key="5">
    <source>
        <dbReference type="ARBA" id="ARBA00022519"/>
    </source>
</evidence>
<evidence type="ECO:0000256" key="16">
    <source>
        <dbReference type="SAM" id="MobiDB-lite"/>
    </source>
</evidence>
<dbReference type="NCBIfam" id="TIGR01473">
    <property type="entry name" value="cyoE_ctaB"/>
    <property type="match status" value="1"/>
</dbReference>
<dbReference type="AlphaFoldDB" id="A0A562ZQC7"/>
<dbReference type="GO" id="GO:0005886">
    <property type="term" value="C:plasma membrane"/>
    <property type="evidence" value="ECO:0007669"/>
    <property type="project" value="UniProtKB-SubCell"/>
</dbReference>
<dbReference type="GO" id="GO:0008495">
    <property type="term" value="F:protoheme IX farnesyltransferase activity"/>
    <property type="evidence" value="ECO:0007669"/>
    <property type="project" value="UniProtKB-UniRule"/>
</dbReference>
<gene>
    <name evidence="15" type="primary">ctaB</name>
    <name evidence="17" type="ORF">FN976_15435</name>
</gene>
<reference evidence="17 18" key="1">
    <citation type="submission" date="2019-07" db="EMBL/GenBank/DDBJ databases">
        <title>Caenimonas sedimenti sp. nov., isolated from activated sludge.</title>
        <authorList>
            <person name="Xu J."/>
        </authorList>
    </citation>
    <scope>NUCLEOTIDE SEQUENCE [LARGE SCALE GENOMIC DNA]</scope>
    <source>
        <strain evidence="17 18">HX-9-20</strain>
    </source>
</reference>
<feature type="transmembrane region" description="Helical" evidence="15">
    <location>
        <begin position="246"/>
        <end position="267"/>
    </location>
</feature>
<dbReference type="RefSeq" id="WP_145893930.1">
    <property type="nucleotide sequence ID" value="NZ_VOBQ01000012.1"/>
</dbReference>
<comment type="pathway">
    <text evidence="2 15">Porphyrin-containing compound metabolism; heme O biosynthesis; heme O from protoheme: step 1/1.</text>
</comment>
<comment type="subcellular location">
    <subcellularLocation>
        <location evidence="1 15">Cell membrane</location>
        <topology evidence="1 15">Multi-pass membrane protein</topology>
    </subcellularLocation>
</comment>
<evidence type="ECO:0000256" key="8">
    <source>
        <dbReference type="ARBA" id="ARBA00022989"/>
    </source>
</evidence>
<evidence type="ECO:0000256" key="2">
    <source>
        <dbReference type="ARBA" id="ARBA00004919"/>
    </source>
</evidence>
<evidence type="ECO:0000256" key="10">
    <source>
        <dbReference type="ARBA" id="ARBA00023136"/>
    </source>
</evidence>
<evidence type="ECO:0000256" key="4">
    <source>
        <dbReference type="ARBA" id="ARBA00022475"/>
    </source>
</evidence>
<keyword evidence="18" id="KW-1185">Reference proteome</keyword>
<feature type="transmembrane region" description="Helical" evidence="15">
    <location>
        <begin position="177"/>
        <end position="198"/>
    </location>
</feature>
<evidence type="ECO:0000256" key="1">
    <source>
        <dbReference type="ARBA" id="ARBA00004651"/>
    </source>
</evidence>
<feature type="transmembrane region" description="Helical" evidence="15">
    <location>
        <begin position="150"/>
        <end position="170"/>
    </location>
</feature>
<name>A0A562ZQC7_9BURK</name>
<dbReference type="InterPro" id="IPR030470">
    <property type="entry name" value="UbiA_prenylTrfase_CS"/>
</dbReference>
<dbReference type="UniPathway" id="UPA00834">
    <property type="reaction ID" value="UER00712"/>
</dbReference>
<dbReference type="NCBIfam" id="NF003349">
    <property type="entry name" value="PRK04375.1-2"/>
    <property type="match status" value="1"/>
</dbReference>